<sequence length="280" mass="30935">MGNQKQKWTSEEEDALLSGVAKHGPGKWKNILKDPEFAAFLTHRSNIDLKDKWRNLSVSTSALGSKEKIRAPKVKLLAAPPVVGTQNSTPAAPLQHNASSDDVVDDTPQSGQDVKKENAPRYNAMIFEALTTIKDTNGSDANAIFSFIEQRNEVPPNFRRLLSSRLRRLVGQGKLEKVQNCYKIKKDTLLGTRTPAPKQKDVRPRQSPTSGLLTSNVTVKDAANTAACRVADAEYKSYLAADAVRDAERTSKLSEDTHSMLQLLNKIWERCSRGEVVLLA</sequence>
<accession>A0AAD7P9E5</accession>
<evidence type="ECO:0000256" key="9">
    <source>
        <dbReference type="ARBA" id="ARBA00032813"/>
    </source>
</evidence>
<dbReference type="GO" id="GO:0005730">
    <property type="term" value="C:nucleolus"/>
    <property type="evidence" value="ECO:0007669"/>
    <property type="project" value="UniProtKB-SubCell"/>
</dbReference>
<feature type="domain" description="HTH myb-type" evidence="12">
    <location>
        <begin position="1"/>
        <end position="61"/>
    </location>
</feature>
<evidence type="ECO:0000256" key="1">
    <source>
        <dbReference type="ARBA" id="ARBA00004286"/>
    </source>
</evidence>
<keyword evidence="7" id="KW-0804">Transcription</keyword>
<evidence type="ECO:0000256" key="8">
    <source>
        <dbReference type="ARBA" id="ARBA00023242"/>
    </source>
</evidence>
<keyword evidence="4" id="KW-0805">Transcription regulation</keyword>
<dbReference type="Pfam" id="PF00249">
    <property type="entry name" value="Myb_DNA-binding"/>
    <property type="match status" value="1"/>
</dbReference>
<dbReference type="InterPro" id="IPR001005">
    <property type="entry name" value="SANT/Myb"/>
</dbReference>
<proteinExistence type="predicted"/>
<dbReference type="SMART" id="SM00526">
    <property type="entry name" value="H15"/>
    <property type="match status" value="1"/>
</dbReference>
<dbReference type="CDD" id="cd11660">
    <property type="entry name" value="SANT_TRF"/>
    <property type="match status" value="1"/>
</dbReference>
<evidence type="ECO:0000313" key="15">
    <source>
        <dbReference type="Proteomes" id="UP001163823"/>
    </source>
</evidence>
<evidence type="ECO:0000256" key="7">
    <source>
        <dbReference type="ARBA" id="ARBA00023163"/>
    </source>
</evidence>
<dbReference type="SMART" id="SM00717">
    <property type="entry name" value="SANT"/>
    <property type="match status" value="1"/>
</dbReference>
<dbReference type="Gene3D" id="1.10.10.60">
    <property type="entry name" value="Homeodomain-like"/>
    <property type="match status" value="1"/>
</dbReference>
<comment type="caution">
    <text evidence="14">The sequence shown here is derived from an EMBL/GenBank/DDBJ whole genome shotgun (WGS) entry which is preliminary data.</text>
</comment>
<keyword evidence="5" id="KW-0175">Coiled coil</keyword>
<dbReference type="InterPro" id="IPR036388">
    <property type="entry name" value="WH-like_DNA-bd_sf"/>
</dbReference>
<keyword evidence="15" id="KW-1185">Reference proteome</keyword>
<evidence type="ECO:0000256" key="6">
    <source>
        <dbReference type="ARBA" id="ARBA00023125"/>
    </source>
</evidence>
<dbReference type="PANTHER" id="PTHR46267">
    <property type="entry name" value="SINGLE MYB HISTONE 4"/>
    <property type="match status" value="1"/>
</dbReference>
<protein>
    <recommendedName>
        <fullName evidence="9">MYB transcription factor</fullName>
    </recommendedName>
</protein>
<dbReference type="PROSITE" id="PS50090">
    <property type="entry name" value="MYB_LIKE"/>
    <property type="match status" value="1"/>
</dbReference>
<dbReference type="InterPro" id="IPR036390">
    <property type="entry name" value="WH_DNA-bd_sf"/>
</dbReference>
<evidence type="ECO:0000256" key="5">
    <source>
        <dbReference type="ARBA" id="ARBA00023054"/>
    </source>
</evidence>
<dbReference type="GO" id="GO:0003691">
    <property type="term" value="F:double-stranded telomeric DNA binding"/>
    <property type="evidence" value="ECO:0007669"/>
    <property type="project" value="InterPro"/>
</dbReference>
<dbReference type="Pfam" id="PF00538">
    <property type="entry name" value="Linker_histone"/>
    <property type="match status" value="1"/>
</dbReference>
<feature type="compositionally biased region" description="Polar residues" evidence="10">
    <location>
        <begin position="84"/>
        <end position="100"/>
    </location>
</feature>
<evidence type="ECO:0000259" key="13">
    <source>
        <dbReference type="PROSITE" id="PS51504"/>
    </source>
</evidence>
<dbReference type="KEGG" id="qsa:O6P43_031494"/>
<keyword evidence="6" id="KW-0238">DNA-binding</keyword>
<reference evidence="14" key="1">
    <citation type="journal article" date="2023" name="Science">
        <title>Elucidation of the pathway for biosynthesis of saponin adjuvants from the soapbark tree.</title>
        <authorList>
            <person name="Reed J."/>
            <person name="Orme A."/>
            <person name="El-Demerdash A."/>
            <person name="Owen C."/>
            <person name="Martin L.B.B."/>
            <person name="Misra R.C."/>
            <person name="Kikuchi S."/>
            <person name="Rejzek M."/>
            <person name="Martin A.C."/>
            <person name="Harkess A."/>
            <person name="Leebens-Mack J."/>
            <person name="Louveau T."/>
            <person name="Stephenson M.J."/>
            <person name="Osbourn A."/>
        </authorList>
    </citation>
    <scope>NUCLEOTIDE SEQUENCE</scope>
    <source>
        <strain evidence="14">S10</strain>
    </source>
</reference>
<evidence type="ECO:0000259" key="11">
    <source>
        <dbReference type="PROSITE" id="PS50090"/>
    </source>
</evidence>
<dbReference type="InterPro" id="IPR005818">
    <property type="entry name" value="Histone_H1/H5_H15"/>
</dbReference>
<keyword evidence="8" id="KW-0539">Nucleus</keyword>
<feature type="domain" description="H15" evidence="13">
    <location>
        <begin position="118"/>
        <end position="186"/>
    </location>
</feature>
<name>A0AAD7P9E5_QUISA</name>
<dbReference type="EMBL" id="JARAOO010000013">
    <property type="protein sequence ID" value="KAJ7946590.1"/>
    <property type="molecule type" value="Genomic_DNA"/>
</dbReference>
<dbReference type="AlphaFoldDB" id="A0AAD7P9E5"/>
<dbReference type="Proteomes" id="UP001163823">
    <property type="component" value="Chromosome 13"/>
</dbReference>
<dbReference type="PROSITE" id="PS51294">
    <property type="entry name" value="HTH_MYB"/>
    <property type="match status" value="1"/>
</dbReference>
<dbReference type="PROSITE" id="PS51504">
    <property type="entry name" value="H15"/>
    <property type="match status" value="1"/>
</dbReference>
<dbReference type="FunFam" id="1.10.10.60:FF:000168">
    <property type="entry name" value="Telomere repeat-binding factor 1"/>
    <property type="match status" value="1"/>
</dbReference>
<evidence type="ECO:0000313" key="14">
    <source>
        <dbReference type="EMBL" id="KAJ7946590.1"/>
    </source>
</evidence>
<dbReference type="PANTHER" id="PTHR46267:SF3">
    <property type="entry name" value="TELOMERE REPEAT-BINDING FACTOR 4-RELATED"/>
    <property type="match status" value="1"/>
</dbReference>
<dbReference type="SUPFAM" id="SSF46785">
    <property type="entry name" value="Winged helix' DNA-binding domain"/>
    <property type="match status" value="1"/>
</dbReference>
<dbReference type="Gene3D" id="1.10.10.10">
    <property type="entry name" value="Winged helix-like DNA-binding domain superfamily/Winged helix DNA-binding domain"/>
    <property type="match status" value="1"/>
</dbReference>
<comment type="subcellular location">
    <subcellularLocation>
        <location evidence="1">Chromosome</location>
    </subcellularLocation>
    <subcellularLocation>
        <location evidence="2">Nucleus</location>
        <location evidence="2">Nucleolus</location>
    </subcellularLocation>
</comment>
<evidence type="ECO:0000256" key="10">
    <source>
        <dbReference type="SAM" id="MobiDB-lite"/>
    </source>
</evidence>
<feature type="region of interest" description="Disordered" evidence="10">
    <location>
        <begin position="84"/>
        <end position="115"/>
    </location>
</feature>
<dbReference type="InterPro" id="IPR044597">
    <property type="entry name" value="SMH1-6"/>
</dbReference>
<dbReference type="SUPFAM" id="SSF46689">
    <property type="entry name" value="Homeodomain-like"/>
    <property type="match status" value="1"/>
</dbReference>
<evidence type="ECO:0000256" key="4">
    <source>
        <dbReference type="ARBA" id="ARBA00023015"/>
    </source>
</evidence>
<dbReference type="GO" id="GO:0006334">
    <property type="term" value="P:nucleosome assembly"/>
    <property type="evidence" value="ECO:0007669"/>
    <property type="project" value="InterPro"/>
</dbReference>
<dbReference type="GO" id="GO:0000786">
    <property type="term" value="C:nucleosome"/>
    <property type="evidence" value="ECO:0007669"/>
    <property type="project" value="InterPro"/>
</dbReference>
<evidence type="ECO:0000256" key="3">
    <source>
        <dbReference type="ARBA" id="ARBA00022454"/>
    </source>
</evidence>
<keyword evidence="3" id="KW-0158">Chromosome</keyword>
<organism evidence="14 15">
    <name type="scientific">Quillaja saponaria</name>
    <name type="common">Soap bark tree</name>
    <dbReference type="NCBI Taxonomy" id="32244"/>
    <lineage>
        <taxon>Eukaryota</taxon>
        <taxon>Viridiplantae</taxon>
        <taxon>Streptophyta</taxon>
        <taxon>Embryophyta</taxon>
        <taxon>Tracheophyta</taxon>
        <taxon>Spermatophyta</taxon>
        <taxon>Magnoliopsida</taxon>
        <taxon>eudicotyledons</taxon>
        <taxon>Gunneridae</taxon>
        <taxon>Pentapetalae</taxon>
        <taxon>rosids</taxon>
        <taxon>fabids</taxon>
        <taxon>Fabales</taxon>
        <taxon>Quillajaceae</taxon>
        <taxon>Quillaja</taxon>
    </lineage>
</organism>
<evidence type="ECO:0000259" key="12">
    <source>
        <dbReference type="PROSITE" id="PS51294"/>
    </source>
</evidence>
<dbReference type="InterPro" id="IPR009057">
    <property type="entry name" value="Homeodomain-like_sf"/>
</dbReference>
<feature type="domain" description="Myb-like" evidence="11">
    <location>
        <begin position="1"/>
        <end position="57"/>
    </location>
</feature>
<feature type="region of interest" description="Disordered" evidence="10">
    <location>
        <begin position="192"/>
        <end position="213"/>
    </location>
</feature>
<gene>
    <name evidence="14" type="ORF">O6P43_031494</name>
</gene>
<evidence type="ECO:0000256" key="2">
    <source>
        <dbReference type="ARBA" id="ARBA00004604"/>
    </source>
</evidence>
<dbReference type="InterPro" id="IPR017930">
    <property type="entry name" value="Myb_dom"/>
</dbReference>